<dbReference type="InterPro" id="IPR043130">
    <property type="entry name" value="CDP-OH_PTrfase_TM_dom"/>
</dbReference>
<dbReference type="GO" id="GO:0016740">
    <property type="term" value="F:transferase activity"/>
    <property type="evidence" value="ECO:0007669"/>
    <property type="project" value="UniProtKB-KW"/>
</dbReference>
<protein>
    <submittedName>
        <fullName evidence="2">CDP-alcohol phosphatidyltransferase family protein</fullName>
    </submittedName>
</protein>
<proteinExistence type="predicted"/>
<feature type="transmembrane region" description="Helical" evidence="1">
    <location>
        <begin position="54"/>
        <end position="72"/>
    </location>
</feature>
<feature type="transmembrane region" description="Helical" evidence="1">
    <location>
        <begin position="174"/>
        <end position="191"/>
    </location>
</feature>
<dbReference type="RefSeq" id="WP_166699195.1">
    <property type="nucleotide sequence ID" value="NZ_JAAQTL010000001.1"/>
</dbReference>
<reference evidence="2 3" key="1">
    <citation type="journal article" date="2006" name="Int. J. Syst. Evol. Microbiol.">
        <title>Dyella yeojuensis sp. nov., isolated from greenhouse soil in Korea.</title>
        <authorList>
            <person name="Kim B.Y."/>
            <person name="Weon H.Y."/>
            <person name="Lee K.H."/>
            <person name="Seok S.J."/>
            <person name="Kwon S.W."/>
            <person name="Go S.J."/>
            <person name="Stackebrandt E."/>
        </authorList>
    </citation>
    <scope>NUCLEOTIDE SEQUENCE [LARGE SCALE GENOMIC DNA]</scope>
    <source>
        <strain evidence="2 3">DSM 17673</strain>
    </source>
</reference>
<keyword evidence="3" id="KW-1185">Reference proteome</keyword>
<evidence type="ECO:0000256" key="1">
    <source>
        <dbReference type="SAM" id="Phobius"/>
    </source>
</evidence>
<dbReference type="EMBL" id="JAAQTL010000001">
    <property type="protein sequence ID" value="NID15455.1"/>
    <property type="molecule type" value="Genomic_DNA"/>
</dbReference>
<keyword evidence="2" id="KW-0808">Transferase</keyword>
<dbReference type="AlphaFoldDB" id="A0A7X5TPU7"/>
<gene>
    <name evidence="2" type="ORF">HBF32_08280</name>
</gene>
<keyword evidence="1" id="KW-1133">Transmembrane helix</keyword>
<feature type="transmembrane region" description="Helical" evidence="1">
    <location>
        <begin position="21"/>
        <end position="48"/>
    </location>
</feature>
<name>A0A7X5TPU7_9GAMM</name>
<keyword evidence="1" id="KW-0472">Membrane</keyword>
<keyword evidence="1" id="KW-0812">Transmembrane</keyword>
<evidence type="ECO:0000313" key="2">
    <source>
        <dbReference type="EMBL" id="NID15455.1"/>
    </source>
</evidence>
<organism evidence="2 3">
    <name type="scientific">Luteibacter yeojuensis</name>
    <dbReference type="NCBI Taxonomy" id="345309"/>
    <lineage>
        <taxon>Bacteria</taxon>
        <taxon>Pseudomonadati</taxon>
        <taxon>Pseudomonadota</taxon>
        <taxon>Gammaproteobacteria</taxon>
        <taxon>Lysobacterales</taxon>
        <taxon>Rhodanobacteraceae</taxon>
        <taxon>Luteibacter</taxon>
    </lineage>
</organism>
<dbReference type="Proteomes" id="UP000518878">
    <property type="component" value="Unassembled WGS sequence"/>
</dbReference>
<sequence length="221" mass="24197">MHRRPIRSRDTRAVRGIARILALRSITPNQISALSVVFALIGTVLFGASPHSPAALVGVIVAIQLRLLCNLLDGMIAIEGDKAESSGRFFNEVPDRLADVLLLVPLGYAVDQDYLGWLIACLALSTAYLRAFGASLGFGEDFRGPGAKPHRMAMLTATCAAAALESIWRAPFWSFWLGAVALILLTSLTLVRRSQHIVRSLREKPRRSSFQVTSAFIREKE</sequence>
<comment type="caution">
    <text evidence="2">The sequence shown here is derived from an EMBL/GenBank/DDBJ whole genome shotgun (WGS) entry which is preliminary data.</text>
</comment>
<feature type="transmembrane region" description="Helical" evidence="1">
    <location>
        <begin position="116"/>
        <end position="139"/>
    </location>
</feature>
<dbReference type="Gene3D" id="1.20.120.1760">
    <property type="match status" value="1"/>
</dbReference>
<evidence type="ECO:0000313" key="3">
    <source>
        <dbReference type="Proteomes" id="UP000518878"/>
    </source>
</evidence>
<accession>A0A7X5TPU7</accession>